<dbReference type="EMBL" id="UINC01029315">
    <property type="protein sequence ID" value="SVB11820.1"/>
    <property type="molecule type" value="Genomic_DNA"/>
</dbReference>
<dbReference type="InterPro" id="IPR023753">
    <property type="entry name" value="FAD/NAD-binding_dom"/>
</dbReference>
<keyword evidence="8" id="KW-0560">Oxidoreductase</keyword>
<dbReference type="PRINTS" id="PR00368">
    <property type="entry name" value="FADPNR"/>
</dbReference>
<evidence type="ECO:0000259" key="11">
    <source>
        <dbReference type="Pfam" id="PF07992"/>
    </source>
</evidence>
<comment type="similarity">
    <text evidence="3">Belongs to the class-I pyridine nucleotide-disulfide oxidoreductase family.</text>
</comment>
<gene>
    <name evidence="12" type="ORF">METZ01_LOCUS164674</name>
</gene>
<feature type="domain" description="FAD/NAD(P)-binding" evidence="11">
    <location>
        <begin position="5"/>
        <end position="337"/>
    </location>
</feature>
<dbReference type="PROSITE" id="PS00076">
    <property type="entry name" value="PYRIDINE_REDOX_1"/>
    <property type="match status" value="1"/>
</dbReference>
<evidence type="ECO:0000256" key="2">
    <source>
        <dbReference type="ARBA" id="ARBA00004496"/>
    </source>
</evidence>
<keyword evidence="9" id="KW-1015">Disulfide bond</keyword>
<dbReference type="Gene3D" id="3.50.50.60">
    <property type="entry name" value="FAD/NAD(P)-binding domain"/>
    <property type="match status" value="2"/>
</dbReference>
<evidence type="ECO:0000256" key="10">
    <source>
        <dbReference type="ARBA" id="ARBA00023284"/>
    </source>
</evidence>
<evidence type="ECO:0000256" key="4">
    <source>
        <dbReference type="ARBA" id="ARBA00016961"/>
    </source>
</evidence>
<proteinExistence type="inferred from homology"/>
<keyword evidence="7" id="KW-0274">FAD</keyword>
<comment type="subcellular location">
    <subcellularLocation>
        <location evidence="2">Cytoplasm</location>
    </subcellularLocation>
</comment>
<sequence>MAKKYDVVVIGSGPAGYVAAIRSAQLGFRTACIEKWLNKENRPVHGGTCLNVGCIPSKALLDSSHKFLEIQNHSDVHGIKVSAIDIDVPEMISRKDKVVDQLTKGVKSLLATNKVDSVNGVGKLIAADKVVVTAPDGSLEEFTAKHVILAPGSIPIDLSLAPIDQETIVDSTGALDFQKVPTQLGIVGAGIIGLELGSVWARLGAEVTILEALDEFLPAVDMQIAKEAQTIFTKQGLKIKLGARVTGCKVSKGPKKHVTVEYTDSEVTQKVQFDKLIVAVGRRPYTEGLFDDSSNLELDEQGFVKVDNHCATNIPNVYAIGDVVRGPMLAHKGMEEGVMVAERIAD</sequence>
<dbReference type="PRINTS" id="PR00411">
    <property type="entry name" value="PNDRDTASEI"/>
</dbReference>
<protein>
    <recommendedName>
        <fullName evidence="4">Dihydrolipoyl dehydrogenase</fullName>
    </recommendedName>
</protein>
<dbReference type="GO" id="GO:0006103">
    <property type="term" value="P:2-oxoglutarate metabolic process"/>
    <property type="evidence" value="ECO:0007669"/>
    <property type="project" value="TreeGrafter"/>
</dbReference>
<evidence type="ECO:0000256" key="1">
    <source>
        <dbReference type="ARBA" id="ARBA00001974"/>
    </source>
</evidence>
<dbReference type="SUPFAM" id="SSF51905">
    <property type="entry name" value="FAD/NAD(P)-binding domain"/>
    <property type="match status" value="1"/>
</dbReference>
<feature type="non-terminal residue" evidence="12">
    <location>
        <position position="346"/>
    </location>
</feature>
<evidence type="ECO:0000256" key="5">
    <source>
        <dbReference type="ARBA" id="ARBA00022490"/>
    </source>
</evidence>
<dbReference type="PANTHER" id="PTHR22912:SF224">
    <property type="entry name" value="DIHYDROLIPOYL DEHYDROGENASE"/>
    <property type="match status" value="1"/>
</dbReference>
<evidence type="ECO:0000313" key="12">
    <source>
        <dbReference type="EMBL" id="SVB11820.1"/>
    </source>
</evidence>
<organism evidence="12">
    <name type="scientific">marine metagenome</name>
    <dbReference type="NCBI Taxonomy" id="408172"/>
    <lineage>
        <taxon>unclassified sequences</taxon>
        <taxon>metagenomes</taxon>
        <taxon>ecological metagenomes</taxon>
    </lineage>
</organism>
<evidence type="ECO:0000256" key="9">
    <source>
        <dbReference type="ARBA" id="ARBA00023157"/>
    </source>
</evidence>
<dbReference type="Pfam" id="PF07992">
    <property type="entry name" value="Pyr_redox_2"/>
    <property type="match status" value="1"/>
</dbReference>
<keyword evidence="10" id="KW-0676">Redox-active center</keyword>
<dbReference type="PANTHER" id="PTHR22912">
    <property type="entry name" value="DISULFIDE OXIDOREDUCTASE"/>
    <property type="match status" value="1"/>
</dbReference>
<dbReference type="AlphaFoldDB" id="A0A382BD81"/>
<dbReference type="InterPro" id="IPR012999">
    <property type="entry name" value="Pyr_OxRdtase_I_AS"/>
</dbReference>
<dbReference type="GO" id="GO:0004148">
    <property type="term" value="F:dihydrolipoyl dehydrogenase (NADH) activity"/>
    <property type="evidence" value="ECO:0007669"/>
    <property type="project" value="TreeGrafter"/>
</dbReference>
<reference evidence="12" key="1">
    <citation type="submission" date="2018-05" db="EMBL/GenBank/DDBJ databases">
        <authorList>
            <person name="Lanie J.A."/>
            <person name="Ng W.-L."/>
            <person name="Kazmierczak K.M."/>
            <person name="Andrzejewski T.M."/>
            <person name="Davidsen T.M."/>
            <person name="Wayne K.J."/>
            <person name="Tettelin H."/>
            <person name="Glass J.I."/>
            <person name="Rusch D."/>
            <person name="Podicherti R."/>
            <person name="Tsui H.-C.T."/>
            <person name="Winkler M.E."/>
        </authorList>
    </citation>
    <scope>NUCLEOTIDE SEQUENCE</scope>
</reference>
<evidence type="ECO:0000256" key="8">
    <source>
        <dbReference type="ARBA" id="ARBA00023002"/>
    </source>
</evidence>
<evidence type="ECO:0000256" key="7">
    <source>
        <dbReference type="ARBA" id="ARBA00022827"/>
    </source>
</evidence>
<accession>A0A382BD81</accession>
<keyword evidence="6" id="KW-0285">Flavoprotein</keyword>
<evidence type="ECO:0000256" key="6">
    <source>
        <dbReference type="ARBA" id="ARBA00022630"/>
    </source>
</evidence>
<name>A0A382BD81_9ZZZZ</name>
<comment type="cofactor">
    <cofactor evidence="1">
        <name>FAD</name>
        <dbReference type="ChEBI" id="CHEBI:57692"/>
    </cofactor>
</comment>
<dbReference type="GO" id="GO:0050660">
    <property type="term" value="F:flavin adenine dinucleotide binding"/>
    <property type="evidence" value="ECO:0007669"/>
    <property type="project" value="TreeGrafter"/>
</dbReference>
<dbReference type="InterPro" id="IPR022444">
    <property type="entry name" value="Cofactor-bd_rpt"/>
</dbReference>
<dbReference type="NCBIfam" id="TIGR03807">
    <property type="entry name" value="RR_fam_repeat"/>
    <property type="match status" value="1"/>
</dbReference>
<evidence type="ECO:0000256" key="3">
    <source>
        <dbReference type="ARBA" id="ARBA00007532"/>
    </source>
</evidence>
<dbReference type="InterPro" id="IPR050151">
    <property type="entry name" value="Class-I_Pyr_Nuc-Dis_Oxidored"/>
</dbReference>
<dbReference type="GO" id="GO:0005737">
    <property type="term" value="C:cytoplasm"/>
    <property type="evidence" value="ECO:0007669"/>
    <property type="project" value="UniProtKB-SubCell"/>
</dbReference>
<dbReference type="InterPro" id="IPR036188">
    <property type="entry name" value="FAD/NAD-bd_sf"/>
</dbReference>
<keyword evidence="5" id="KW-0963">Cytoplasm</keyword>